<dbReference type="PANTHER" id="PTHR24252">
    <property type="entry name" value="ACROSIN-RELATED"/>
    <property type="match status" value="1"/>
</dbReference>
<dbReference type="InterPro" id="IPR001254">
    <property type="entry name" value="Trypsin_dom"/>
</dbReference>
<protein>
    <recommendedName>
        <fullName evidence="5">Peptidase S1 domain-containing protein</fullName>
    </recommendedName>
</protein>
<dbReference type="InterPro" id="IPR043504">
    <property type="entry name" value="Peptidase_S1_PA_chymotrypsin"/>
</dbReference>
<dbReference type="InterPro" id="IPR033116">
    <property type="entry name" value="TRYPSIN_SER"/>
</dbReference>
<dbReference type="PROSITE" id="PS00134">
    <property type="entry name" value="TRYPSIN_HIS"/>
    <property type="match status" value="2"/>
</dbReference>
<dbReference type="SUPFAM" id="SSF55797">
    <property type="entry name" value="PR-1-like"/>
    <property type="match status" value="3"/>
</dbReference>
<dbReference type="SMART" id="SM00198">
    <property type="entry name" value="SCP"/>
    <property type="match status" value="3"/>
</dbReference>
<dbReference type="Gene3D" id="3.40.33.10">
    <property type="entry name" value="CAP"/>
    <property type="match status" value="3"/>
</dbReference>
<feature type="compositionally biased region" description="Polar residues" evidence="3">
    <location>
        <begin position="1132"/>
        <end position="1145"/>
    </location>
</feature>
<keyword evidence="4" id="KW-0732">Signal</keyword>
<keyword evidence="2" id="KW-0378">Hydrolase</keyword>
<dbReference type="InterPro" id="IPR001314">
    <property type="entry name" value="Peptidase_S1A"/>
</dbReference>
<evidence type="ECO:0000313" key="6">
    <source>
        <dbReference type="EMBL" id="CAH3178196.1"/>
    </source>
</evidence>
<dbReference type="SMART" id="SM00020">
    <property type="entry name" value="Tryp_SPc"/>
    <property type="match status" value="3"/>
</dbReference>
<name>A0ABN8RFY5_9CNID</name>
<evidence type="ECO:0000256" key="4">
    <source>
        <dbReference type="SAM" id="SignalP"/>
    </source>
</evidence>
<feature type="domain" description="Peptidase S1" evidence="5">
    <location>
        <begin position="711"/>
        <end position="1005"/>
    </location>
</feature>
<dbReference type="Gene3D" id="2.40.10.10">
    <property type="entry name" value="Trypsin-like serine proteases"/>
    <property type="match status" value="3"/>
</dbReference>
<keyword evidence="1" id="KW-1015">Disulfide bond</keyword>
<evidence type="ECO:0000256" key="2">
    <source>
        <dbReference type="RuleBase" id="RU363034"/>
    </source>
</evidence>
<dbReference type="InterPro" id="IPR014044">
    <property type="entry name" value="CAP_dom"/>
</dbReference>
<dbReference type="CDD" id="cd00190">
    <property type="entry name" value="Tryp_SPc"/>
    <property type="match status" value="3"/>
</dbReference>
<dbReference type="Proteomes" id="UP001159405">
    <property type="component" value="Unassembled WGS sequence"/>
</dbReference>
<feature type="chain" id="PRO_5045592615" description="Peptidase S1 domain-containing protein" evidence="4">
    <location>
        <begin position="22"/>
        <end position="1410"/>
    </location>
</feature>
<dbReference type="InterPro" id="IPR018114">
    <property type="entry name" value="TRYPSIN_HIS"/>
</dbReference>
<organism evidence="6 7">
    <name type="scientific">Porites lobata</name>
    <dbReference type="NCBI Taxonomy" id="104759"/>
    <lineage>
        <taxon>Eukaryota</taxon>
        <taxon>Metazoa</taxon>
        <taxon>Cnidaria</taxon>
        <taxon>Anthozoa</taxon>
        <taxon>Hexacorallia</taxon>
        <taxon>Scleractinia</taxon>
        <taxon>Fungiina</taxon>
        <taxon>Poritidae</taxon>
        <taxon>Porites</taxon>
    </lineage>
</organism>
<evidence type="ECO:0000259" key="5">
    <source>
        <dbReference type="PROSITE" id="PS50240"/>
    </source>
</evidence>
<dbReference type="PRINTS" id="PR00722">
    <property type="entry name" value="CHYMOTRYPSIN"/>
</dbReference>
<dbReference type="InterPro" id="IPR035940">
    <property type="entry name" value="CAP_sf"/>
</dbReference>
<dbReference type="Pfam" id="PF00188">
    <property type="entry name" value="CAP"/>
    <property type="match status" value="3"/>
</dbReference>
<comment type="caution">
    <text evidence="6">The sequence shown here is derived from an EMBL/GenBank/DDBJ whole genome shotgun (WGS) entry which is preliminary data.</text>
</comment>
<feature type="domain" description="Peptidase S1" evidence="5">
    <location>
        <begin position="1172"/>
        <end position="1409"/>
    </location>
</feature>
<feature type="signal peptide" evidence="4">
    <location>
        <begin position="1"/>
        <end position="21"/>
    </location>
</feature>
<feature type="region of interest" description="Disordered" evidence="3">
    <location>
        <begin position="1124"/>
        <end position="1145"/>
    </location>
</feature>
<feature type="compositionally biased region" description="Polar residues" evidence="3">
    <location>
        <begin position="183"/>
        <end position="193"/>
    </location>
</feature>
<evidence type="ECO:0000313" key="7">
    <source>
        <dbReference type="Proteomes" id="UP001159405"/>
    </source>
</evidence>
<feature type="region of interest" description="Disordered" evidence="3">
    <location>
        <begin position="183"/>
        <end position="219"/>
    </location>
</feature>
<dbReference type="CDD" id="cd05382">
    <property type="entry name" value="CAP_GAPR1-like"/>
    <property type="match status" value="3"/>
</dbReference>
<proteinExistence type="predicted"/>
<keyword evidence="7" id="KW-1185">Reference proteome</keyword>
<evidence type="ECO:0000256" key="1">
    <source>
        <dbReference type="ARBA" id="ARBA00023157"/>
    </source>
</evidence>
<dbReference type="SUPFAM" id="SSF50494">
    <property type="entry name" value="Trypsin-like serine proteases"/>
    <property type="match status" value="3"/>
</dbReference>
<evidence type="ECO:0000256" key="3">
    <source>
        <dbReference type="SAM" id="MobiDB-lite"/>
    </source>
</evidence>
<feature type="domain" description="Peptidase S1" evidence="5">
    <location>
        <begin position="236"/>
        <end position="533"/>
    </location>
</feature>
<accession>A0ABN8RFY5</accession>
<keyword evidence="2" id="KW-0645">Protease</keyword>
<dbReference type="PANTHER" id="PTHR24252:SF7">
    <property type="entry name" value="HYALIN"/>
    <property type="match status" value="1"/>
</dbReference>
<keyword evidence="2" id="KW-0720">Serine protease</keyword>
<reference evidence="6 7" key="1">
    <citation type="submission" date="2022-05" db="EMBL/GenBank/DDBJ databases">
        <authorList>
            <consortium name="Genoscope - CEA"/>
            <person name="William W."/>
        </authorList>
    </citation>
    <scope>NUCLEOTIDE SEQUENCE [LARGE SCALE GENOMIC DNA]</scope>
</reference>
<dbReference type="InterPro" id="IPR009003">
    <property type="entry name" value="Peptidase_S1_PA"/>
</dbReference>
<dbReference type="InterPro" id="IPR034113">
    <property type="entry name" value="SCP_GAPR1-like"/>
</dbReference>
<dbReference type="Pfam" id="PF00089">
    <property type="entry name" value="Trypsin"/>
    <property type="match status" value="3"/>
</dbReference>
<dbReference type="PROSITE" id="PS00135">
    <property type="entry name" value="TRYPSIN_SER"/>
    <property type="match status" value="2"/>
</dbReference>
<dbReference type="EMBL" id="CALNXK010000236">
    <property type="protein sequence ID" value="CAH3178196.1"/>
    <property type="molecule type" value="Genomic_DNA"/>
</dbReference>
<gene>
    <name evidence="6" type="ORF">PLOB_00020214</name>
</gene>
<dbReference type="PROSITE" id="PS50240">
    <property type="entry name" value="TRYPSIN_DOM"/>
    <property type="match status" value="3"/>
</dbReference>
<sequence length="1410" mass="155538">MAFYFLLQLYICCLVLFSGLSYDLFDRDCVIEHNKLRRLHGAQPLSWSEALAEDAQKWAEYLAINDKIEHDGESLAERDEGENIAWFVPPQPKCEGPWKPNCVTCAEVVQNWYDEGKNYNYQQGTAKESGLPIKHFAQVIWNASMEIGVGSAISKSFGFISVARYSPKGGSGGPEAFRRNVFSKGTLQEPNTTRESEEDTMNSSPTGEGESMADEKMDNREMEKKPLEDITCGIVKRGGPTGDEPVKPGEFPWEVGFRYQNQFGKSNVFCRGSLLDREWILTAAHCFVVRVNPKFKLKVILGEFDDQNEEGQEVVAEAVKVIRHPLHRRNTKDYNIALVKLKTPLKEYNDYMRPICLPDQSVSFSGGEICTVTGFGLDYSAGTLRRIDVPIISPDECRRNVRWLTDSMLCSGYTERILDTCKGDSGGPLACYINGKFYLGGIVSHGKRCSRWLVVGTTNSQKLQKEKKEDRFNEHRRPILNPVGNYILTAVSEHFLTSVCAYDEFGKACVVAHNKLRTLHGSQPLVWSEELASDAQKWCEELALNDVLEHDNKTLGTNNQGENIAAANGSNLQSGGPTPELCKMMVEKWYMEEHNYNYKTGMPKAPGLPINHFAQVVWNSSYEIGAGSARSSSLGDIVCVRYSPGGGVGDPEEFILNIFPKKDVKNNFAPCVKGYNGGYGGGNGQGCSGGGSGTGGVESLSCGIAKQGSRIVGGTQADIKEFPWQVGFKSWSGARKPFCGGSLIDKKWVLSAAHCFEYSGSYPQLRVVLGEFDTENEEGNEVLMKVRKVTKNPRYNRRTFDYDMALVELESEVTYSEYMRPVCLPKANVDFEAGTMCTVTGFGAIREGGPQSKTLMKANVPLIAMSECKKKYRMTSRGEELKVCAGYAQGGIDSCQGDSGGPLVCQQGKKYYLKGVVSYGAGCARPDKPGVYANVSKRIMELFQVCAYILICVLLRNSGVNAYDASEKACVMAHNKLRKVHGAQPLLWSEELGDEAQKWCEKLAMNDVLEHDNKTIDYKNVGENLASVNGTSLTTRRASDPLLDLCPKVVQRWYSEEVNYNYKTGMPKANGLQINHFAQVVWNSTFEIGVGSARSTLHGDIVCVRYSPRGADGDPEMYKNNIFPKTAPSPSPDTTQPTATTLADQNLSPNTADFVKRYTGSVSCGVGRQSRIVGGERAKPAEFPWQVGIIYTTSYGRSGIFCGGSLIDPKWVVSAAHCFQKQSPYDISVLLGEFDVNNQEGNEVTIVAKRVINHPRYSKRTNDYDIALLELEREVEFNDYMKPVCLPGVDTNFEAGKMCTVTGFGAIREGGPQATALMKANVPLIAMSECKKSYYMTPDGERLKVCAGYAEGRIDSCQGDSGGPLVCQEGGKFYLTGVVSYGKGCARPGYPGVYANVKHLLDWIRQMTGA</sequence>